<proteinExistence type="predicted"/>
<dbReference type="AlphaFoldDB" id="W9VAL0"/>
<keyword evidence="3" id="KW-1185">Reference proteome</keyword>
<feature type="region of interest" description="Disordered" evidence="1">
    <location>
        <begin position="1"/>
        <end position="28"/>
    </location>
</feature>
<evidence type="ECO:0000256" key="1">
    <source>
        <dbReference type="SAM" id="MobiDB-lite"/>
    </source>
</evidence>
<protein>
    <submittedName>
        <fullName evidence="2">Uncharacterized protein</fullName>
    </submittedName>
</protein>
<name>W9VAL0_9GAMM</name>
<reference evidence="2 3" key="1">
    <citation type="submission" date="2012-11" db="EMBL/GenBank/DDBJ databases">
        <title>Genome assembly of Thiorhodococcus sp. AK35.</title>
        <authorList>
            <person name="Nupur N."/>
            <person name="Khatri I."/>
            <person name="Subramanian S."/>
            <person name="Pinnaka A."/>
        </authorList>
    </citation>
    <scope>NUCLEOTIDE SEQUENCE [LARGE SCALE GENOMIC DNA]</scope>
    <source>
        <strain evidence="2 3">AK35</strain>
    </source>
</reference>
<sequence length="40" mass="4668">MKQPVWRLGRGTRPNKTPHVGPPFVGSTYRPFHRTLPRLE</sequence>
<dbReference type="Proteomes" id="UP000019460">
    <property type="component" value="Unassembled WGS sequence"/>
</dbReference>
<accession>W9VAL0</accession>
<comment type="caution">
    <text evidence="2">The sequence shown here is derived from an EMBL/GenBank/DDBJ whole genome shotgun (WGS) entry which is preliminary data.</text>
</comment>
<evidence type="ECO:0000313" key="2">
    <source>
        <dbReference type="EMBL" id="EXJ16469.1"/>
    </source>
</evidence>
<gene>
    <name evidence="2" type="ORF">D779_0201</name>
</gene>
<dbReference type="EMBL" id="AONC01000011">
    <property type="protein sequence ID" value="EXJ16469.1"/>
    <property type="molecule type" value="Genomic_DNA"/>
</dbReference>
<evidence type="ECO:0000313" key="3">
    <source>
        <dbReference type="Proteomes" id="UP000019460"/>
    </source>
</evidence>
<organism evidence="2 3">
    <name type="scientific">Imhoffiella purpurea</name>
    <dbReference type="NCBI Taxonomy" id="1249627"/>
    <lineage>
        <taxon>Bacteria</taxon>
        <taxon>Pseudomonadati</taxon>
        <taxon>Pseudomonadota</taxon>
        <taxon>Gammaproteobacteria</taxon>
        <taxon>Chromatiales</taxon>
        <taxon>Chromatiaceae</taxon>
        <taxon>Imhoffiella</taxon>
    </lineage>
</organism>